<protein>
    <submittedName>
        <fullName evidence="1">Nitroreductase family deazaflavin-dependent oxidoreductase</fullName>
    </submittedName>
</protein>
<dbReference type="AlphaFoldDB" id="A0A6H9UPU4"/>
<evidence type="ECO:0000313" key="1">
    <source>
        <dbReference type="EMBL" id="KAB1139460.1"/>
    </source>
</evidence>
<name>A0A6H9UPU4_9ACTN</name>
<sequence length="176" mass="19775">MSQRNTAPRRPRLPAGWRRVALRLPILLFRAGLGPLVGRRLLLLHHTGRVSGLDRMVVLEVVSCDPHRETWTVASGFGPKADWYQNLRKQPKTLIQFGNRPHAVTAHFLTPDEGAEIMADYARRHPRTARRLCAFMGVPADGGDTSCREAGRAIPFVRLDADGHRRHERGDAHRSA</sequence>
<dbReference type="Pfam" id="PF04075">
    <property type="entry name" value="F420H2_quin_red"/>
    <property type="match status" value="1"/>
</dbReference>
<dbReference type="InterPro" id="IPR012349">
    <property type="entry name" value="Split_barrel_FMN-bd"/>
</dbReference>
<comment type="caution">
    <text evidence="1">The sequence shown here is derived from an EMBL/GenBank/DDBJ whole genome shotgun (WGS) entry which is preliminary data.</text>
</comment>
<dbReference type="Gene3D" id="2.30.110.10">
    <property type="entry name" value="Electron Transport, Fmn-binding Protein, Chain A"/>
    <property type="match status" value="1"/>
</dbReference>
<dbReference type="Proteomes" id="UP000442707">
    <property type="component" value="Unassembled WGS sequence"/>
</dbReference>
<dbReference type="NCBIfam" id="TIGR00026">
    <property type="entry name" value="hi_GC_TIGR00026"/>
    <property type="match status" value="1"/>
</dbReference>
<accession>A0A6H9UPU4</accession>
<dbReference type="EMBL" id="VZRB01000061">
    <property type="protein sequence ID" value="KAB1139460.1"/>
    <property type="molecule type" value="Genomic_DNA"/>
</dbReference>
<proteinExistence type="predicted"/>
<gene>
    <name evidence="1" type="ORF">F7R91_39940</name>
</gene>
<evidence type="ECO:0000313" key="2">
    <source>
        <dbReference type="Proteomes" id="UP000442707"/>
    </source>
</evidence>
<dbReference type="RefSeq" id="WP_150958548.1">
    <property type="nucleotide sequence ID" value="NZ_VZRB01000061.1"/>
</dbReference>
<reference evidence="1 2" key="1">
    <citation type="submission" date="2019-09" db="EMBL/GenBank/DDBJ databases">
        <title>Screening of Novel Bioactive Compounds from Soil-Associated.</title>
        <authorList>
            <person name="Zhao S."/>
        </authorList>
    </citation>
    <scope>NUCLEOTIDE SEQUENCE [LARGE SCALE GENOMIC DNA]</scope>
    <source>
        <strain evidence="1 2">HIT-DPA4</strain>
    </source>
</reference>
<keyword evidence="2" id="KW-1185">Reference proteome</keyword>
<dbReference type="InterPro" id="IPR004378">
    <property type="entry name" value="F420H2_quin_Rdtase"/>
</dbReference>
<dbReference type="GO" id="GO:0016491">
    <property type="term" value="F:oxidoreductase activity"/>
    <property type="evidence" value="ECO:0007669"/>
    <property type="project" value="InterPro"/>
</dbReference>
<organism evidence="1 2">
    <name type="scientific">Streptomyces luteolifulvus</name>
    <dbReference type="NCBI Taxonomy" id="2615112"/>
    <lineage>
        <taxon>Bacteria</taxon>
        <taxon>Bacillati</taxon>
        <taxon>Actinomycetota</taxon>
        <taxon>Actinomycetes</taxon>
        <taxon>Kitasatosporales</taxon>
        <taxon>Streptomycetaceae</taxon>
        <taxon>Streptomyces</taxon>
    </lineage>
</organism>